<feature type="region of interest" description="Disordered" evidence="1">
    <location>
        <begin position="540"/>
        <end position="569"/>
    </location>
</feature>
<feature type="compositionally biased region" description="Polar residues" evidence="1">
    <location>
        <begin position="589"/>
        <end position="600"/>
    </location>
</feature>
<dbReference type="RefSeq" id="XP_003957027.1">
    <property type="nucleotide sequence ID" value="XM_003956978.1"/>
</dbReference>
<dbReference type="eggNOG" id="ENOG502QUYM">
    <property type="taxonomic scope" value="Eukaryota"/>
</dbReference>
<dbReference type="KEGG" id="kaf:KAFR_0D02450"/>
<feature type="region of interest" description="Disordered" evidence="1">
    <location>
        <begin position="589"/>
        <end position="612"/>
    </location>
</feature>
<dbReference type="FunCoup" id="H2AU42">
    <property type="interactions" value="171"/>
</dbReference>
<feature type="compositionally biased region" description="Polar residues" evidence="1">
    <location>
        <begin position="163"/>
        <end position="176"/>
    </location>
</feature>
<feature type="compositionally biased region" description="Polar residues" evidence="1">
    <location>
        <begin position="540"/>
        <end position="553"/>
    </location>
</feature>
<feature type="compositionally biased region" description="Polar residues" evidence="1">
    <location>
        <begin position="202"/>
        <end position="221"/>
    </location>
</feature>
<accession>H2AU42</accession>
<dbReference type="Proteomes" id="UP000005220">
    <property type="component" value="Chromosome 4"/>
</dbReference>
<dbReference type="GeneID" id="13885850"/>
<feature type="compositionally biased region" description="Polar residues" evidence="1">
    <location>
        <begin position="16"/>
        <end position="41"/>
    </location>
</feature>
<feature type="compositionally biased region" description="Polar residues" evidence="1">
    <location>
        <begin position="61"/>
        <end position="82"/>
    </location>
</feature>
<dbReference type="InParanoid" id="H2AU42"/>
<evidence type="ECO:0000313" key="3">
    <source>
        <dbReference type="Proteomes" id="UP000005220"/>
    </source>
</evidence>
<feature type="compositionally biased region" description="Basic residues" evidence="1">
    <location>
        <begin position="1"/>
        <end position="11"/>
    </location>
</feature>
<keyword evidence="3" id="KW-1185">Reference proteome</keyword>
<name>H2AU42_KAZAF</name>
<feature type="region of interest" description="Disordered" evidence="1">
    <location>
        <begin position="353"/>
        <end position="377"/>
    </location>
</feature>
<reference evidence="2 3" key="1">
    <citation type="journal article" date="2011" name="Proc. Natl. Acad. Sci. U.S.A.">
        <title>Evolutionary erosion of yeast sex chromosomes by mating-type switching accidents.</title>
        <authorList>
            <person name="Gordon J.L."/>
            <person name="Armisen D."/>
            <person name="Proux-Wera E."/>
            <person name="Oheigeartaigh S.S."/>
            <person name="Byrne K.P."/>
            <person name="Wolfe K.H."/>
        </authorList>
    </citation>
    <scope>NUCLEOTIDE SEQUENCE [LARGE SCALE GENOMIC DNA]</scope>
    <source>
        <strain evidence="3">ATCC 22294 / BCRC 22015 / CBS 2517 / CECT 1963 / NBRC 1671 / NRRL Y-8276</strain>
    </source>
</reference>
<evidence type="ECO:0000313" key="2">
    <source>
        <dbReference type="EMBL" id="CCF57892.1"/>
    </source>
</evidence>
<feature type="compositionally biased region" description="Basic and acidic residues" evidence="1">
    <location>
        <begin position="556"/>
        <end position="565"/>
    </location>
</feature>
<protein>
    <submittedName>
        <fullName evidence="2">Uncharacterized protein</fullName>
    </submittedName>
</protein>
<feature type="region of interest" description="Disordered" evidence="1">
    <location>
        <begin position="105"/>
        <end position="186"/>
    </location>
</feature>
<dbReference type="HOGENOM" id="CLU_027374_0_0_1"/>
<proteinExistence type="predicted"/>
<gene>
    <name evidence="2" type="primary">KAFR0D02450</name>
    <name evidence="2" type="ORF">KAFR_0D02450</name>
</gene>
<feature type="region of interest" description="Disordered" evidence="1">
    <location>
        <begin position="300"/>
        <end position="329"/>
    </location>
</feature>
<feature type="region of interest" description="Disordered" evidence="1">
    <location>
        <begin position="200"/>
        <end position="221"/>
    </location>
</feature>
<dbReference type="EMBL" id="HE650824">
    <property type="protein sequence ID" value="CCF57892.1"/>
    <property type="molecule type" value="Genomic_DNA"/>
</dbReference>
<feature type="compositionally biased region" description="Low complexity" evidence="1">
    <location>
        <begin position="111"/>
        <end position="125"/>
    </location>
</feature>
<dbReference type="STRING" id="1071382.H2AU42"/>
<feature type="compositionally biased region" description="Basic and acidic residues" evidence="1">
    <location>
        <begin position="601"/>
        <end position="612"/>
    </location>
</feature>
<sequence length="626" mass="68221">MEKPQPRKRGRPPITKNYTNPLESPMAISSMQVQKQGTASFSKPLMKVGQLTPTPKKRRQNSVTGGNISFTDNSPLASSPLSFNSAYQPNSITKKGRYRGIILSTPVKQRSTSSSSLTHLSTPTSNDHPLGFKANVRSSPPVAPITPFTENLQSREHRLRKNSPLNNNVDDPSQMMSEVPSEETRKFSLSLSIDGGGKATIGSLSSQGQLRTQSVVRNPDTYDNTSADIIERKHVLNLLKKMKNNSHINKLKRSCNFKKFSLSSNSLSSMNGDNAVNAPSISSPTFLVSTDTELKIEEKEHRKPLILPSTPPPPPPSSSSQVINSSAIFKPGTSPASRLDQLLLDSNVSLSPASFSRPVTKSPHIPSKKGYNGQTTTPKRLLISPKAKTNIANTPKTKNTSGEHIVFKFSSGDPVLLTDDNYLGDQQWQDNGTNILPSTSPNRQMCFNTPPSFLNLGSPGASLFSPFTQRRNSGVLIPNNTNVVTSVAEPETPKYVNISLPISSSLGLTPFVNIWASPHTQLTKDILRLNGSAINETIAVQQGTKNNDDSASSPRAKIDKNKFNDENSNEQLDPIIQSFEGEQSKNIPLNANNDILQDNHNTNEGDSSKGKLDDARIALKSLITER</sequence>
<organism evidence="2 3">
    <name type="scientific">Kazachstania africana (strain ATCC 22294 / BCRC 22015 / CBS 2517 / CECT 1963 / NBRC 1671 / NRRL Y-8276)</name>
    <name type="common">Yeast</name>
    <name type="synonym">Kluyveromyces africanus</name>
    <dbReference type="NCBI Taxonomy" id="1071382"/>
    <lineage>
        <taxon>Eukaryota</taxon>
        <taxon>Fungi</taxon>
        <taxon>Dikarya</taxon>
        <taxon>Ascomycota</taxon>
        <taxon>Saccharomycotina</taxon>
        <taxon>Saccharomycetes</taxon>
        <taxon>Saccharomycetales</taxon>
        <taxon>Saccharomycetaceae</taxon>
        <taxon>Kazachstania</taxon>
    </lineage>
</organism>
<evidence type="ECO:0000256" key="1">
    <source>
        <dbReference type="SAM" id="MobiDB-lite"/>
    </source>
</evidence>
<dbReference type="OrthoDB" id="4065577at2759"/>
<feature type="region of interest" description="Disordered" evidence="1">
    <location>
        <begin position="1"/>
        <end position="82"/>
    </location>
</feature>
<dbReference type="AlphaFoldDB" id="H2AU42"/>